<accession>A0A9P8VMH3</accession>
<name>A0A9P8VMH3_9PEZI</name>
<comment type="caution">
    <text evidence="2">The sequence shown here is derived from an EMBL/GenBank/DDBJ whole genome shotgun (WGS) entry which is preliminary data.</text>
</comment>
<dbReference type="OrthoDB" id="4868994at2759"/>
<feature type="transmembrane region" description="Helical" evidence="1">
    <location>
        <begin position="103"/>
        <end position="125"/>
    </location>
</feature>
<evidence type="ECO:0000313" key="2">
    <source>
        <dbReference type="EMBL" id="KAH6695308.1"/>
    </source>
</evidence>
<sequence>MMVPIFAAPHIFSAATLYFSQLDPEKSHCMPPAIHAILIAALHGRPAQPLPLLFAPALLFSSYVSLAGFPTDSAGMTCAWSGLYTLLALRRKQRIAAKFSPRGIVRAGAMTLGLANTVAGGYAYAMGDRKRDEADRKARARWQ</sequence>
<keyword evidence="1" id="KW-0472">Membrane</keyword>
<dbReference type="EMBL" id="JAGSXJ010000002">
    <property type="protein sequence ID" value="KAH6695308.1"/>
    <property type="molecule type" value="Genomic_DNA"/>
</dbReference>
<keyword evidence="1" id="KW-0812">Transmembrane</keyword>
<organism evidence="2 3">
    <name type="scientific">Plectosphaerella plurivora</name>
    <dbReference type="NCBI Taxonomy" id="936078"/>
    <lineage>
        <taxon>Eukaryota</taxon>
        <taxon>Fungi</taxon>
        <taxon>Dikarya</taxon>
        <taxon>Ascomycota</taxon>
        <taxon>Pezizomycotina</taxon>
        <taxon>Sordariomycetes</taxon>
        <taxon>Hypocreomycetidae</taxon>
        <taxon>Glomerellales</taxon>
        <taxon>Plectosphaerellaceae</taxon>
        <taxon>Plectosphaerella</taxon>
    </lineage>
</organism>
<proteinExistence type="predicted"/>
<keyword evidence="1" id="KW-1133">Transmembrane helix</keyword>
<evidence type="ECO:0000313" key="3">
    <source>
        <dbReference type="Proteomes" id="UP000770015"/>
    </source>
</evidence>
<gene>
    <name evidence="2" type="ORF">F5X68DRAFT_227292</name>
</gene>
<dbReference type="AlphaFoldDB" id="A0A9P8VMH3"/>
<evidence type="ECO:0000256" key="1">
    <source>
        <dbReference type="SAM" id="Phobius"/>
    </source>
</evidence>
<protein>
    <submittedName>
        <fullName evidence="2">Uncharacterized protein</fullName>
    </submittedName>
</protein>
<keyword evidence="3" id="KW-1185">Reference proteome</keyword>
<reference evidence="2" key="1">
    <citation type="journal article" date="2021" name="Nat. Commun.">
        <title>Genetic determinants of endophytism in the Arabidopsis root mycobiome.</title>
        <authorList>
            <person name="Mesny F."/>
            <person name="Miyauchi S."/>
            <person name="Thiergart T."/>
            <person name="Pickel B."/>
            <person name="Atanasova L."/>
            <person name="Karlsson M."/>
            <person name="Huettel B."/>
            <person name="Barry K.W."/>
            <person name="Haridas S."/>
            <person name="Chen C."/>
            <person name="Bauer D."/>
            <person name="Andreopoulos W."/>
            <person name="Pangilinan J."/>
            <person name="LaButti K."/>
            <person name="Riley R."/>
            <person name="Lipzen A."/>
            <person name="Clum A."/>
            <person name="Drula E."/>
            <person name="Henrissat B."/>
            <person name="Kohler A."/>
            <person name="Grigoriev I.V."/>
            <person name="Martin F.M."/>
            <person name="Hacquard S."/>
        </authorList>
    </citation>
    <scope>NUCLEOTIDE SEQUENCE</scope>
    <source>
        <strain evidence="2">MPI-SDFR-AT-0117</strain>
    </source>
</reference>
<dbReference type="Proteomes" id="UP000770015">
    <property type="component" value="Unassembled WGS sequence"/>
</dbReference>